<dbReference type="Pfam" id="PF08876">
    <property type="entry name" value="DUF1836"/>
    <property type="match status" value="1"/>
</dbReference>
<dbReference type="PANTHER" id="PTHR40056">
    <property type="entry name" value="HYPOTHETICAL CYTOSOLIC PROTEIN"/>
    <property type="match status" value="1"/>
</dbReference>
<reference evidence="1" key="2">
    <citation type="submission" date="2021-04" db="EMBL/GenBank/DDBJ databases">
        <authorList>
            <person name="Gilroy R."/>
        </authorList>
    </citation>
    <scope>NUCLEOTIDE SEQUENCE</scope>
    <source>
        <strain evidence="1">6627</strain>
    </source>
</reference>
<dbReference type="Proteomes" id="UP000823963">
    <property type="component" value="Unassembled WGS sequence"/>
</dbReference>
<reference evidence="1" key="1">
    <citation type="journal article" date="2021" name="PeerJ">
        <title>Extensive microbial diversity within the chicken gut microbiome revealed by metagenomics and culture.</title>
        <authorList>
            <person name="Gilroy R."/>
            <person name="Ravi A."/>
            <person name="Getino M."/>
            <person name="Pursley I."/>
            <person name="Horton D.L."/>
            <person name="Alikhan N.F."/>
            <person name="Baker D."/>
            <person name="Gharbi K."/>
            <person name="Hall N."/>
            <person name="Watson M."/>
            <person name="Adriaenssens E.M."/>
            <person name="Foster-Nyarko E."/>
            <person name="Jarju S."/>
            <person name="Secka A."/>
            <person name="Antonio M."/>
            <person name="Oren A."/>
            <person name="Chaudhuri R.R."/>
            <person name="La Ragione R."/>
            <person name="Hildebrand F."/>
            <person name="Pallen M.J."/>
        </authorList>
    </citation>
    <scope>NUCLEOTIDE SEQUENCE</scope>
    <source>
        <strain evidence="1">6627</strain>
    </source>
</reference>
<dbReference type="InterPro" id="IPR014975">
    <property type="entry name" value="DUF1836"/>
</dbReference>
<gene>
    <name evidence="1" type="ORF">H9861_03085</name>
</gene>
<proteinExistence type="predicted"/>
<sequence length="161" mass="19052">MKIEEWVKSVPQLPQWNDLPDIELYMDQLISLGNRYLETIVDSKITSSMVNSYVKKDLMPKPHKKKYSQKHLVSIILITILKQVYSLDDIRKWLNDTVQTNFEQEYNKFSDLFNQTMNQIRNNEFNFNATKKATNKEDLILQLIIQTVISKLISEKLINNQ</sequence>
<evidence type="ECO:0000313" key="2">
    <source>
        <dbReference type="Proteomes" id="UP000823963"/>
    </source>
</evidence>
<dbReference type="EMBL" id="DXFP01000023">
    <property type="protein sequence ID" value="HIX01718.1"/>
    <property type="molecule type" value="Genomic_DNA"/>
</dbReference>
<comment type="caution">
    <text evidence="1">The sequence shown here is derived from an EMBL/GenBank/DDBJ whole genome shotgun (WGS) entry which is preliminary data.</text>
</comment>
<name>A0A9D2A9I0_9LACO</name>
<organism evidence="1 2">
    <name type="scientific">Candidatus Ligilactobacillus excrementigallinarum</name>
    <dbReference type="NCBI Taxonomy" id="2838641"/>
    <lineage>
        <taxon>Bacteria</taxon>
        <taxon>Bacillati</taxon>
        <taxon>Bacillota</taxon>
        <taxon>Bacilli</taxon>
        <taxon>Lactobacillales</taxon>
        <taxon>Lactobacillaceae</taxon>
        <taxon>Ligilactobacillus</taxon>
    </lineage>
</organism>
<dbReference type="AlphaFoldDB" id="A0A9D2A9I0"/>
<evidence type="ECO:0000313" key="1">
    <source>
        <dbReference type="EMBL" id="HIX01718.1"/>
    </source>
</evidence>
<dbReference type="PANTHER" id="PTHR40056:SF1">
    <property type="entry name" value="DUF1836 DOMAIN-CONTAINING PROTEIN"/>
    <property type="match status" value="1"/>
</dbReference>
<protein>
    <submittedName>
        <fullName evidence="1">DUF1836 domain-containing protein</fullName>
    </submittedName>
</protein>
<accession>A0A9D2A9I0</accession>